<dbReference type="Proteomes" id="UP001597114">
    <property type="component" value="Unassembled WGS sequence"/>
</dbReference>
<feature type="compositionally biased region" description="Low complexity" evidence="3">
    <location>
        <begin position="54"/>
        <end position="69"/>
    </location>
</feature>
<dbReference type="PANTHER" id="PTHR37042:SF4">
    <property type="entry name" value="OUTER MEMBRANE PROTEIN RV1973"/>
    <property type="match status" value="1"/>
</dbReference>
<dbReference type="SUPFAM" id="SSF54427">
    <property type="entry name" value="NTF2-like"/>
    <property type="match status" value="1"/>
</dbReference>
<evidence type="ECO:0000313" key="5">
    <source>
        <dbReference type="Proteomes" id="UP001597114"/>
    </source>
</evidence>
<keyword evidence="5" id="KW-1185">Reference proteome</keyword>
<dbReference type="InterPro" id="IPR032710">
    <property type="entry name" value="NTF2-like_dom_sf"/>
</dbReference>
<keyword evidence="2" id="KW-0472">Membrane</keyword>
<evidence type="ECO:0000256" key="3">
    <source>
        <dbReference type="SAM" id="MobiDB-lite"/>
    </source>
</evidence>
<reference evidence="5" key="1">
    <citation type="journal article" date="2019" name="Int. J. Syst. Evol. Microbiol.">
        <title>The Global Catalogue of Microorganisms (GCM) 10K type strain sequencing project: providing services to taxonomists for standard genome sequencing and annotation.</title>
        <authorList>
            <consortium name="The Broad Institute Genomics Platform"/>
            <consortium name="The Broad Institute Genome Sequencing Center for Infectious Disease"/>
            <person name="Wu L."/>
            <person name="Ma J."/>
        </authorList>
    </citation>
    <scope>NUCLEOTIDE SEQUENCE [LARGE SCALE GENOMIC DNA]</scope>
    <source>
        <strain evidence="5">CCM 7043</strain>
    </source>
</reference>
<protein>
    <recommendedName>
        <fullName evidence="6">Mce-associated membrane protein</fullName>
    </recommendedName>
</protein>
<feature type="compositionally biased region" description="Basic residues" evidence="3">
    <location>
        <begin position="1"/>
        <end position="19"/>
    </location>
</feature>
<dbReference type="PANTHER" id="PTHR37042">
    <property type="entry name" value="OUTER MEMBRANE PROTEIN RV1973"/>
    <property type="match status" value="1"/>
</dbReference>
<accession>A0ABW4EPN9</accession>
<comment type="subcellular location">
    <subcellularLocation>
        <location evidence="1">Membrane</location>
    </subcellularLocation>
</comment>
<organism evidence="4 5">
    <name type="scientific">Pseudonocardia yunnanensis</name>
    <dbReference type="NCBI Taxonomy" id="58107"/>
    <lineage>
        <taxon>Bacteria</taxon>
        <taxon>Bacillati</taxon>
        <taxon>Actinomycetota</taxon>
        <taxon>Actinomycetes</taxon>
        <taxon>Pseudonocardiales</taxon>
        <taxon>Pseudonocardiaceae</taxon>
        <taxon>Pseudonocardia</taxon>
    </lineage>
</organism>
<proteinExistence type="predicted"/>
<comment type="caution">
    <text evidence="4">The sequence shown here is derived from an EMBL/GenBank/DDBJ whole genome shotgun (WGS) entry which is preliminary data.</text>
</comment>
<evidence type="ECO:0000313" key="4">
    <source>
        <dbReference type="EMBL" id="MFD1516250.1"/>
    </source>
</evidence>
<evidence type="ECO:0000256" key="2">
    <source>
        <dbReference type="ARBA" id="ARBA00023136"/>
    </source>
</evidence>
<name>A0ABW4EPN9_9PSEU</name>
<evidence type="ECO:0008006" key="6">
    <source>
        <dbReference type="Google" id="ProtNLM"/>
    </source>
</evidence>
<evidence type="ECO:0000256" key="1">
    <source>
        <dbReference type="ARBA" id="ARBA00004370"/>
    </source>
</evidence>
<dbReference type="RefSeq" id="WP_344723082.1">
    <property type="nucleotide sequence ID" value="NZ_BAAAUS010000017.1"/>
</dbReference>
<sequence>MPPRPRTPRSRVSTIRRPRVAGTAPAAQRTTTADRSASDDVRTRPIPLGSVPVAEPSAPGPSGLSASGHPPKDPTAEEPAPEQPAPETSASEEPTTEERAVTPAEEPAADLASDSGSKRSLRVPLLAAALVVLTGLAVLFGSEDAHLRDTPSAANSALVDVGTTAEVSGQLTDALQTIYSYDFARLDENERAARAVITPEFADQFNRLFGQVRDLAPQQQAVVSATVTLSAVKEITGDRAMLVAFMDQQATRAAADDGQPTQLAAAGRLTVTGQKIDGRWKIAGVESK</sequence>
<gene>
    <name evidence="4" type="ORF">ACFSJD_02045</name>
</gene>
<feature type="region of interest" description="Disordered" evidence="3">
    <location>
        <begin position="1"/>
        <end position="117"/>
    </location>
</feature>
<dbReference type="EMBL" id="JBHUCO010000002">
    <property type="protein sequence ID" value="MFD1516250.1"/>
    <property type="molecule type" value="Genomic_DNA"/>
</dbReference>